<feature type="domain" description="HTH araC/xylS-type" evidence="4">
    <location>
        <begin position="190"/>
        <end position="268"/>
    </location>
</feature>
<organism evidence="5 6">
    <name type="scientific">Amycolatopsis plumensis</name>
    <dbReference type="NCBI Taxonomy" id="236508"/>
    <lineage>
        <taxon>Bacteria</taxon>
        <taxon>Bacillati</taxon>
        <taxon>Actinomycetota</taxon>
        <taxon>Actinomycetes</taxon>
        <taxon>Pseudonocardiales</taxon>
        <taxon>Pseudonocardiaceae</taxon>
        <taxon>Amycolatopsis</taxon>
    </lineage>
</organism>
<dbReference type="PANTHER" id="PTHR46796">
    <property type="entry name" value="HTH-TYPE TRANSCRIPTIONAL ACTIVATOR RHAS-RELATED"/>
    <property type="match status" value="1"/>
</dbReference>
<dbReference type="InterPro" id="IPR050204">
    <property type="entry name" value="AraC_XylS_family_regulators"/>
</dbReference>
<evidence type="ECO:0000259" key="4">
    <source>
        <dbReference type="PROSITE" id="PS01124"/>
    </source>
</evidence>
<evidence type="ECO:0000256" key="1">
    <source>
        <dbReference type="ARBA" id="ARBA00023015"/>
    </source>
</evidence>
<evidence type="ECO:0000256" key="2">
    <source>
        <dbReference type="ARBA" id="ARBA00023125"/>
    </source>
</evidence>
<dbReference type="PANTHER" id="PTHR46796:SF15">
    <property type="entry name" value="BLL1074 PROTEIN"/>
    <property type="match status" value="1"/>
</dbReference>
<dbReference type="RefSeq" id="WP_378190291.1">
    <property type="nucleotide sequence ID" value="NZ_JBHMBK010000003.1"/>
</dbReference>
<dbReference type="Gene3D" id="1.10.10.60">
    <property type="entry name" value="Homeodomain-like"/>
    <property type="match status" value="1"/>
</dbReference>
<protein>
    <submittedName>
        <fullName evidence="5">Helix-turn-helix domain-containing protein</fullName>
    </submittedName>
</protein>
<dbReference type="InterPro" id="IPR046532">
    <property type="entry name" value="DUF6597"/>
</dbReference>
<dbReference type="Pfam" id="PF12833">
    <property type="entry name" value="HTH_18"/>
    <property type="match status" value="1"/>
</dbReference>
<evidence type="ECO:0000256" key="3">
    <source>
        <dbReference type="ARBA" id="ARBA00023163"/>
    </source>
</evidence>
<gene>
    <name evidence="5" type="ORF">ACFFTO_06580</name>
</gene>
<dbReference type="Pfam" id="PF20240">
    <property type="entry name" value="DUF6597"/>
    <property type="match status" value="1"/>
</dbReference>
<dbReference type="InterPro" id="IPR018060">
    <property type="entry name" value="HTH_AraC"/>
</dbReference>
<keyword evidence="1" id="KW-0805">Transcription regulation</keyword>
<name>A0ABV5TXK1_9PSEU</name>
<accession>A0ABV5TXK1</accession>
<reference evidence="5 6" key="1">
    <citation type="submission" date="2024-09" db="EMBL/GenBank/DDBJ databases">
        <authorList>
            <person name="Sun Q."/>
            <person name="Mori K."/>
        </authorList>
    </citation>
    <scope>NUCLEOTIDE SEQUENCE [LARGE SCALE GENOMIC DNA]</scope>
    <source>
        <strain evidence="5 6">JCM 13852</strain>
    </source>
</reference>
<dbReference type="EMBL" id="JBHMBK010000003">
    <property type="protein sequence ID" value="MFB9683848.1"/>
    <property type="molecule type" value="Genomic_DNA"/>
</dbReference>
<evidence type="ECO:0000313" key="5">
    <source>
        <dbReference type="EMBL" id="MFB9683848.1"/>
    </source>
</evidence>
<dbReference type="Proteomes" id="UP001589535">
    <property type="component" value="Unassembled WGS sequence"/>
</dbReference>
<keyword evidence="3" id="KW-0804">Transcription</keyword>
<comment type="caution">
    <text evidence="5">The sequence shown here is derived from an EMBL/GenBank/DDBJ whole genome shotgun (WGS) entry which is preliminary data.</text>
</comment>
<dbReference type="PROSITE" id="PS01124">
    <property type="entry name" value="HTH_ARAC_FAMILY_2"/>
    <property type="match status" value="1"/>
</dbReference>
<keyword evidence="6" id="KW-1185">Reference proteome</keyword>
<dbReference type="SMART" id="SM00342">
    <property type="entry name" value="HTH_ARAC"/>
    <property type="match status" value="1"/>
</dbReference>
<sequence length="283" mass="29100">MWRSASEGPKRIVPDGCVDLVVGGGSVFVAGPDTAAWSSEAAGVVSGVRFVPGRAAAVLGVAADELRDRRVPLGELWGRSVAERLLEGSLSPVAAVAGRMADLPAEDRVVAELIARLEVGAARVGEAAAGLARVDQAGAGLARVDQAAARPARVDQAAAELARAGEAATLARSGGGGQPAQPSTEVAAAIAGLGVVSERRLRRRFVQAVGYGPATYLRVSRFQRAVALAPRISGLAALAAAAGYADQAHLSRECRALTGLTPRDYFPRRSTVDVAVRDRLRSA</sequence>
<evidence type="ECO:0000313" key="6">
    <source>
        <dbReference type="Proteomes" id="UP001589535"/>
    </source>
</evidence>
<proteinExistence type="predicted"/>
<keyword evidence="2" id="KW-0238">DNA-binding</keyword>